<evidence type="ECO:0000256" key="6">
    <source>
        <dbReference type="ARBA" id="ARBA00022840"/>
    </source>
</evidence>
<dbReference type="SUPFAM" id="SSF55681">
    <property type="entry name" value="Class II aaRS and biotin synthetases"/>
    <property type="match status" value="1"/>
</dbReference>
<dbReference type="PRINTS" id="PR00980">
    <property type="entry name" value="TRNASYNTHALA"/>
</dbReference>
<feature type="domain" description="Alanyl-transfer RNA synthetases family profile" evidence="10">
    <location>
        <begin position="1"/>
        <end position="450"/>
    </location>
</feature>
<dbReference type="InterPro" id="IPR050058">
    <property type="entry name" value="Ala-tRNA_ligase"/>
</dbReference>
<reference evidence="11 12" key="1">
    <citation type="journal article" date="2016" name="Nat. Commun.">
        <title>Thousands of microbial genomes shed light on interconnected biogeochemical processes in an aquifer system.</title>
        <authorList>
            <person name="Anantharaman K."/>
            <person name="Brown C.T."/>
            <person name="Hug L.A."/>
            <person name="Sharon I."/>
            <person name="Castelle C.J."/>
            <person name="Probst A.J."/>
            <person name="Thomas B.C."/>
            <person name="Singh A."/>
            <person name="Wilkins M.J."/>
            <person name="Karaoz U."/>
            <person name="Brodie E.L."/>
            <person name="Williams K.H."/>
            <person name="Hubbard S.S."/>
            <person name="Banfield J.F."/>
        </authorList>
    </citation>
    <scope>NUCLEOTIDE SEQUENCE [LARGE SCALE GENOMIC DNA]</scope>
</reference>
<dbReference type="PANTHER" id="PTHR11777:SF9">
    <property type="entry name" value="ALANINE--TRNA LIGASE, CYTOPLASMIC"/>
    <property type="match status" value="1"/>
</dbReference>
<dbReference type="GO" id="GO:0000049">
    <property type="term" value="F:tRNA binding"/>
    <property type="evidence" value="ECO:0007669"/>
    <property type="project" value="UniProtKB-KW"/>
</dbReference>
<keyword evidence="4" id="KW-0436">Ligase</keyword>
<dbReference type="SUPFAM" id="SSF101353">
    <property type="entry name" value="Putative anticodon-binding domain of alanyl-tRNA synthetase (AlaRS)"/>
    <property type="match status" value="1"/>
</dbReference>
<dbReference type="InterPro" id="IPR018165">
    <property type="entry name" value="Ala-tRNA-synth_IIc_core"/>
</dbReference>
<evidence type="ECO:0000256" key="4">
    <source>
        <dbReference type="ARBA" id="ARBA00022598"/>
    </source>
</evidence>
<dbReference type="GO" id="GO:0005829">
    <property type="term" value="C:cytosol"/>
    <property type="evidence" value="ECO:0007669"/>
    <property type="project" value="TreeGrafter"/>
</dbReference>
<keyword evidence="6" id="KW-0067">ATP-binding</keyword>
<gene>
    <name evidence="11" type="ORF">A3H26_01260</name>
</gene>
<evidence type="ECO:0000313" key="11">
    <source>
        <dbReference type="EMBL" id="OGC57475.1"/>
    </source>
</evidence>
<accession>A0A1F4VK23</accession>
<dbReference type="GO" id="GO:0006419">
    <property type="term" value="P:alanyl-tRNA aminoacylation"/>
    <property type="evidence" value="ECO:0007669"/>
    <property type="project" value="InterPro"/>
</dbReference>
<dbReference type="CDD" id="cd00673">
    <property type="entry name" value="AlaRS_core"/>
    <property type="match status" value="1"/>
</dbReference>
<dbReference type="EMBL" id="MEVN01000012">
    <property type="protein sequence ID" value="OGC57475.1"/>
    <property type="molecule type" value="Genomic_DNA"/>
</dbReference>
<dbReference type="Proteomes" id="UP000177763">
    <property type="component" value="Unassembled WGS sequence"/>
</dbReference>
<protein>
    <recommendedName>
        <fullName evidence="2">alanine--tRNA ligase</fullName>
        <ecNumber evidence="2">6.1.1.7</ecNumber>
    </recommendedName>
</protein>
<dbReference type="EC" id="6.1.1.7" evidence="2"/>
<keyword evidence="8" id="KW-0648">Protein biosynthesis</keyword>
<dbReference type="Gene3D" id="3.30.930.10">
    <property type="entry name" value="Bira Bifunctional Protein, Domain 2"/>
    <property type="match status" value="1"/>
</dbReference>
<keyword evidence="5" id="KW-0547">Nucleotide-binding</keyword>
<evidence type="ECO:0000256" key="3">
    <source>
        <dbReference type="ARBA" id="ARBA00022555"/>
    </source>
</evidence>
<dbReference type="GO" id="GO:0004813">
    <property type="term" value="F:alanine-tRNA ligase activity"/>
    <property type="evidence" value="ECO:0007669"/>
    <property type="project" value="UniProtKB-EC"/>
</dbReference>
<keyword evidence="7" id="KW-0694">RNA-binding</keyword>
<dbReference type="PROSITE" id="PS50860">
    <property type="entry name" value="AA_TRNA_LIGASE_II_ALA"/>
    <property type="match status" value="1"/>
</dbReference>
<dbReference type="GO" id="GO:0002161">
    <property type="term" value="F:aminoacyl-tRNA deacylase activity"/>
    <property type="evidence" value="ECO:0007669"/>
    <property type="project" value="TreeGrafter"/>
</dbReference>
<evidence type="ECO:0000256" key="9">
    <source>
        <dbReference type="ARBA" id="ARBA00023146"/>
    </source>
</evidence>
<dbReference type="Pfam" id="PF01411">
    <property type="entry name" value="tRNA-synt_2c"/>
    <property type="match status" value="1"/>
</dbReference>
<evidence type="ECO:0000256" key="2">
    <source>
        <dbReference type="ARBA" id="ARBA00013168"/>
    </source>
</evidence>
<evidence type="ECO:0000256" key="1">
    <source>
        <dbReference type="ARBA" id="ARBA00008226"/>
    </source>
</evidence>
<evidence type="ECO:0000256" key="5">
    <source>
        <dbReference type="ARBA" id="ARBA00022741"/>
    </source>
</evidence>
<dbReference type="PANTHER" id="PTHR11777">
    <property type="entry name" value="ALANYL-TRNA SYNTHETASE"/>
    <property type="match status" value="1"/>
</dbReference>
<sequence>MNSMEIRQKYVDFFKQRGHVQVPSSQLVLNNDPTTLFVSSGMQPLVPYLLGDSHPSGNKLVNSQICLRAQGFLDDFMEVGDNRHTTFFEMLGNWSLGSYFKQEQLAWFFEFLTAELNLNPQKLYISVFSGDTDSKIPKDIESAEIWKKLFEDKGITDVRVFYYGVKKNWWSKSGLPKDMPSGEPGGPDSEVFYDFETPHDKRFGEECHPNCDCGRFLEIGNSVFMQYVKNADGTFSNLPQKNVDFGGGLERLTAAVLNNSDIFNTDLYKPLISKISKVSGKEYIKENKPYMRVIADHLKGAVFLISNGVIPSNKMQGYVLRKYLRRSAVKMQLLCSKTLPSSDYTEIAEQVFEIYKDIPDNFGFNLHSEAKQKVSEVISEELTKFGKTIKKGLKEFNKVSPKDIDGKFAFNLFQTYGFPFEITNDLLNNKGFSLNKEEFTKEFQKHQEKS</sequence>
<keyword evidence="9" id="KW-0030">Aminoacyl-tRNA synthetase</keyword>
<dbReference type="GO" id="GO:0005524">
    <property type="term" value="F:ATP binding"/>
    <property type="evidence" value="ECO:0007669"/>
    <property type="project" value="UniProtKB-KW"/>
</dbReference>
<evidence type="ECO:0000256" key="8">
    <source>
        <dbReference type="ARBA" id="ARBA00022917"/>
    </source>
</evidence>
<keyword evidence="3" id="KW-0820">tRNA-binding</keyword>
<dbReference type="InterPro" id="IPR045864">
    <property type="entry name" value="aa-tRNA-synth_II/BPL/LPL"/>
</dbReference>
<proteinExistence type="inferred from homology"/>
<dbReference type="InterPro" id="IPR018164">
    <property type="entry name" value="Ala-tRNA-synth_IIc_N"/>
</dbReference>
<dbReference type="InterPro" id="IPR018162">
    <property type="entry name" value="Ala-tRNA-ligase_IIc_anticod-bd"/>
</dbReference>
<dbReference type="STRING" id="1802630.A3H26_01260"/>
<evidence type="ECO:0000259" key="10">
    <source>
        <dbReference type="PROSITE" id="PS50860"/>
    </source>
</evidence>
<name>A0A1F4VK23_UNCKA</name>
<dbReference type="AlphaFoldDB" id="A0A1F4VK23"/>
<dbReference type="InterPro" id="IPR002318">
    <property type="entry name" value="Ala-tRNA-lgiase_IIc"/>
</dbReference>
<organism evidence="11 12">
    <name type="scientific">candidate division WWE3 bacterium RIFCSPLOWO2_12_FULL_36_10</name>
    <dbReference type="NCBI Taxonomy" id="1802630"/>
    <lineage>
        <taxon>Bacteria</taxon>
        <taxon>Katanobacteria</taxon>
    </lineage>
</organism>
<comment type="caution">
    <text evidence="11">The sequence shown here is derived from an EMBL/GenBank/DDBJ whole genome shotgun (WGS) entry which is preliminary data.</text>
</comment>
<evidence type="ECO:0000313" key="12">
    <source>
        <dbReference type="Proteomes" id="UP000177763"/>
    </source>
</evidence>
<evidence type="ECO:0000256" key="7">
    <source>
        <dbReference type="ARBA" id="ARBA00022884"/>
    </source>
</evidence>
<comment type="similarity">
    <text evidence="1">Belongs to the class-II aminoacyl-tRNA synthetase family.</text>
</comment>